<dbReference type="GO" id="GO:0000976">
    <property type="term" value="F:transcription cis-regulatory region binding"/>
    <property type="evidence" value="ECO:0007669"/>
    <property type="project" value="TreeGrafter"/>
</dbReference>
<dbReference type="AlphaFoldDB" id="A0A6N3E4R4"/>
<feature type="domain" description="HTH lysR-type" evidence="5">
    <location>
        <begin position="1"/>
        <end position="58"/>
    </location>
</feature>
<dbReference type="Pfam" id="PF00126">
    <property type="entry name" value="HTH_1"/>
    <property type="match status" value="1"/>
</dbReference>
<organism evidence="6">
    <name type="scientific">Clostridium tertium</name>
    <dbReference type="NCBI Taxonomy" id="1559"/>
    <lineage>
        <taxon>Bacteria</taxon>
        <taxon>Bacillati</taxon>
        <taxon>Bacillota</taxon>
        <taxon>Clostridia</taxon>
        <taxon>Eubacteriales</taxon>
        <taxon>Clostridiaceae</taxon>
        <taxon>Clostridium</taxon>
    </lineage>
</organism>
<dbReference type="SUPFAM" id="SSF46785">
    <property type="entry name" value="Winged helix' DNA-binding domain"/>
    <property type="match status" value="1"/>
</dbReference>
<dbReference type="Pfam" id="PF03466">
    <property type="entry name" value="LysR_substrate"/>
    <property type="match status" value="1"/>
</dbReference>
<keyword evidence="3" id="KW-0238">DNA-binding</keyword>
<proteinExistence type="inferred from homology"/>
<dbReference type="EMBL" id="CACRTO010000020">
    <property type="protein sequence ID" value="VYU34738.1"/>
    <property type="molecule type" value="Genomic_DNA"/>
</dbReference>
<evidence type="ECO:0000256" key="1">
    <source>
        <dbReference type="ARBA" id="ARBA00009437"/>
    </source>
</evidence>
<dbReference type="PANTHER" id="PTHR30126:SF39">
    <property type="entry name" value="HTH-TYPE TRANSCRIPTIONAL REGULATOR CYSL"/>
    <property type="match status" value="1"/>
</dbReference>
<dbReference type="PROSITE" id="PS50931">
    <property type="entry name" value="HTH_LYSR"/>
    <property type="match status" value="1"/>
</dbReference>
<evidence type="ECO:0000256" key="2">
    <source>
        <dbReference type="ARBA" id="ARBA00023015"/>
    </source>
</evidence>
<sequence length="295" mass="33770">MNIEQLKTLYTVVEYDSFSKASEVLFCSQPAISKQIKSLEKSLGFSLFDRYGKKVVLNSNGKIVYEHTKKILDEFSEMERKLLEFNNPLSPLISFGATNFIGVHVVTPYISKFKENHPEVSISFTIDFIPNILKLLHLNKFSFAFISESNLLSEYPDIRTEFFRDDELILVVSPNHPWATKDSINIKDLNNETFLVSQPNSAIRKFIEIQLATNGVVLNNIYNLYNIEGIKQSIINGHGISILPKKAITSELKYKLLIEVPIEGLNLKRKLFFACKKNKHFSPIEKSFIQSLLLT</sequence>
<dbReference type="RefSeq" id="WP_156626584.1">
    <property type="nucleotide sequence ID" value="NZ_CACRTO010000020.1"/>
</dbReference>
<evidence type="ECO:0000259" key="5">
    <source>
        <dbReference type="PROSITE" id="PS50931"/>
    </source>
</evidence>
<dbReference type="Gene3D" id="3.40.190.290">
    <property type="match status" value="1"/>
</dbReference>
<dbReference type="FunFam" id="1.10.10.10:FF:000001">
    <property type="entry name" value="LysR family transcriptional regulator"/>
    <property type="match status" value="1"/>
</dbReference>
<keyword evidence="2" id="KW-0805">Transcription regulation</keyword>
<dbReference type="PANTHER" id="PTHR30126">
    <property type="entry name" value="HTH-TYPE TRANSCRIPTIONAL REGULATOR"/>
    <property type="match status" value="1"/>
</dbReference>
<protein>
    <submittedName>
        <fullName evidence="6">HTH-type transcriptional regulator CysL</fullName>
    </submittedName>
</protein>
<dbReference type="InterPro" id="IPR036388">
    <property type="entry name" value="WH-like_DNA-bd_sf"/>
</dbReference>
<dbReference type="InterPro" id="IPR000847">
    <property type="entry name" value="LysR_HTH_N"/>
</dbReference>
<name>A0A6N3E4R4_9CLOT</name>
<dbReference type="SUPFAM" id="SSF53850">
    <property type="entry name" value="Periplasmic binding protein-like II"/>
    <property type="match status" value="1"/>
</dbReference>
<keyword evidence="4" id="KW-0804">Transcription</keyword>
<accession>A0A6N3E4R4</accession>
<dbReference type="Gene3D" id="1.10.10.10">
    <property type="entry name" value="Winged helix-like DNA-binding domain superfamily/Winged helix DNA-binding domain"/>
    <property type="match status" value="1"/>
</dbReference>
<evidence type="ECO:0000256" key="3">
    <source>
        <dbReference type="ARBA" id="ARBA00023125"/>
    </source>
</evidence>
<dbReference type="InterPro" id="IPR036390">
    <property type="entry name" value="WH_DNA-bd_sf"/>
</dbReference>
<gene>
    <name evidence="6" type="primary">cysL</name>
    <name evidence="6" type="ORF">CTLFYP3_02133</name>
</gene>
<evidence type="ECO:0000256" key="4">
    <source>
        <dbReference type="ARBA" id="ARBA00023163"/>
    </source>
</evidence>
<dbReference type="InterPro" id="IPR005119">
    <property type="entry name" value="LysR_subst-bd"/>
</dbReference>
<evidence type="ECO:0000313" key="6">
    <source>
        <dbReference type="EMBL" id="VYU34738.1"/>
    </source>
</evidence>
<comment type="similarity">
    <text evidence="1">Belongs to the LysR transcriptional regulatory family.</text>
</comment>
<reference evidence="6" key="1">
    <citation type="submission" date="2019-11" db="EMBL/GenBank/DDBJ databases">
        <authorList>
            <person name="Feng L."/>
        </authorList>
    </citation>
    <scope>NUCLEOTIDE SEQUENCE</scope>
    <source>
        <strain evidence="6">CTertiumLFYP3</strain>
    </source>
</reference>
<dbReference type="GO" id="GO:0003700">
    <property type="term" value="F:DNA-binding transcription factor activity"/>
    <property type="evidence" value="ECO:0007669"/>
    <property type="project" value="InterPro"/>
</dbReference>
<dbReference type="PRINTS" id="PR00039">
    <property type="entry name" value="HTHLYSR"/>
</dbReference>